<protein>
    <submittedName>
        <fullName evidence="1">Uncharacterized protein</fullName>
    </submittedName>
</protein>
<dbReference type="EMBL" id="VDMA02000019">
    <property type="protein sequence ID" value="KAB8180957.1"/>
    <property type="molecule type" value="Genomic_DNA"/>
</dbReference>
<proteinExistence type="predicted"/>
<accession>A0A5N6BIT7</accession>
<gene>
    <name evidence="1" type="ORF">FH610_030445</name>
</gene>
<reference evidence="1 2" key="1">
    <citation type="submission" date="2019-10" db="EMBL/GenBank/DDBJ databases">
        <title>Nonomuraea sp. nov., isolated from Phyllanthus amarus.</title>
        <authorList>
            <person name="Klykleung N."/>
            <person name="Tanasupawat S."/>
        </authorList>
    </citation>
    <scope>NUCLEOTIDE SEQUENCE [LARGE SCALE GENOMIC DNA]</scope>
    <source>
        <strain evidence="1 2">CR1-09</strain>
    </source>
</reference>
<evidence type="ECO:0000313" key="1">
    <source>
        <dbReference type="EMBL" id="KAB8180957.1"/>
    </source>
</evidence>
<evidence type="ECO:0000313" key="2">
    <source>
        <dbReference type="Proteomes" id="UP000313066"/>
    </source>
</evidence>
<keyword evidence="2" id="KW-1185">Reference proteome</keyword>
<comment type="caution">
    <text evidence="1">The sequence shown here is derived from an EMBL/GenBank/DDBJ whole genome shotgun (WGS) entry which is preliminary data.</text>
</comment>
<organism evidence="1 2">
    <name type="scientific">Microbispora catharanthi</name>
    <dbReference type="NCBI Taxonomy" id="1712871"/>
    <lineage>
        <taxon>Bacteria</taxon>
        <taxon>Bacillati</taxon>
        <taxon>Actinomycetota</taxon>
        <taxon>Actinomycetes</taxon>
        <taxon>Streptosporangiales</taxon>
        <taxon>Streptosporangiaceae</taxon>
        <taxon>Microbispora</taxon>
    </lineage>
</organism>
<sequence>MLLMKDEEFQVRVGLFDLLPAPDRRRIIEVRRECVEHSLAAQEELAAAAGHEPWGLRVLRFNIERHRLELAWLDELEAALPEPASRESL</sequence>
<dbReference type="Proteomes" id="UP000313066">
    <property type="component" value="Unassembled WGS sequence"/>
</dbReference>
<dbReference type="AlphaFoldDB" id="A0A5N6BIT7"/>
<name>A0A5N6BIT7_9ACTN</name>